<name>A0A0N9VSA6_9GAMM</name>
<accession>A0A0N9VSA6</accession>
<keyword evidence="3" id="KW-0560">Oxidoreductase</keyword>
<evidence type="ECO:0000256" key="6">
    <source>
        <dbReference type="ARBA" id="ARBA00035023"/>
    </source>
</evidence>
<gene>
    <name evidence="9" type="ORF">AOY20_12315</name>
</gene>
<dbReference type="PANTHER" id="PTHR39479">
    <property type="match status" value="1"/>
</dbReference>
<dbReference type="InterPro" id="IPR009770">
    <property type="entry name" value="HGLS"/>
</dbReference>
<dbReference type="InterPro" id="IPR047869">
    <property type="entry name" value="YdcJ_bac-like"/>
</dbReference>
<proteinExistence type="inferred from homology"/>
<evidence type="ECO:0000256" key="3">
    <source>
        <dbReference type="ARBA" id="ARBA00023002"/>
    </source>
</evidence>
<evidence type="ECO:0000256" key="4">
    <source>
        <dbReference type="ARBA" id="ARBA00023004"/>
    </source>
</evidence>
<keyword evidence="10" id="KW-1185">Reference proteome</keyword>
<sequence length="458" mass="53162">MEFISTNQIRSKFSALMSEMYKKEVPLYGDLLDLVKHINGEMLNQKVALNTQLHMRDEYKRLSLERHGAIRLGTAQEIKTICRIFAVMGMQPVGYYDLVPAGVPVFATAFRALKLEDLNESPFRVFTSLLRLELVEDENLRQIAHDILEKRQIFTERALILTDKFEQQGGLSKIDAEEFIHEVLETFRWHKEAAVSKALYESLHQQHRLVADVVAFKGPHINHLTPRVLDIDWAQKEMFKLGMSPKAVIEGPPPRNCPILLRQTSFKALEENVLFPSYHISEQGTHTARFGEIEQRGVALTVKGRHLYDELLEKSRTQLGEIPNDQNSEQYMEILNENFKKFPDDYNSLRLEKLAFFRYFLNKEDDLLKEENHFFELESLIKKGIVSFEPIVYEDFLPVSAAGIFQSNLGENHQINYEITSSKSLFESYLGCEVIDEIELYEKIEQKSIENIEEKLKK</sequence>
<evidence type="ECO:0000256" key="2">
    <source>
        <dbReference type="ARBA" id="ARBA00022964"/>
    </source>
</evidence>
<comment type="cofactor">
    <cofactor evidence="1">
        <name>Fe(2+)</name>
        <dbReference type="ChEBI" id="CHEBI:29033"/>
    </cofactor>
</comment>
<dbReference type="Proteomes" id="UP000064939">
    <property type="component" value="Chromosome"/>
</dbReference>
<dbReference type="OrthoDB" id="4394119at2"/>
<evidence type="ECO:0000256" key="1">
    <source>
        <dbReference type="ARBA" id="ARBA00001954"/>
    </source>
</evidence>
<dbReference type="STRING" id="1324350.AOY20_12315"/>
<dbReference type="EC" id="1.13.11.93" evidence="6"/>
<dbReference type="Gene3D" id="3.10.180.80">
    <property type="entry name" value="Uncharacterised protein PF07063, DUF1338"/>
    <property type="match status" value="1"/>
</dbReference>
<evidence type="ECO:0000313" key="10">
    <source>
        <dbReference type="Proteomes" id="UP000064939"/>
    </source>
</evidence>
<dbReference type="PANTHER" id="PTHR39479:SF2">
    <property type="entry name" value="2-OXOADIPATE DIOXYGENASE_DECARBOXYLASE"/>
    <property type="match status" value="1"/>
</dbReference>
<evidence type="ECO:0000256" key="7">
    <source>
        <dbReference type="ARBA" id="ARBA00035034"/>
    </source>
</evidence>
<keyword evidence="2" id="KW-0223">Dioxygenase</keyword>
<evidence type="ECO:0000256" key="8">
    <source>
        <dbReference type="ARBA" id="ARBA00035045"/>
    </source>
</evidence>
<organism evidence="9 10">
    <name type="scientific">Acinetobacter equi</name>
    <dbReference type="NCBI Taxonomy" id="1324350"/>
    <lineage>
        <taxon>Bacteria</taxon>
        <taxon>Pseudomonadati</taxon>
        <taxon>Pseudomonadota</taxon>
        <taxon>Gammaproteobacteria</taxon>
        <taxon>Moraxellales</taxon>
        <taxon>Moraxellaceae</taxon>
        <taxon>Acinetobacter</taxon>
    </lineage>
</organism>
<dbReference type="CDD" id="cd16348">
    <property type="entry name" value="VOC_YdcJ_like"/>
    <property type="match status" value="1"/>
</dbReference>
<dbReference type="EMBL" id="CP012808">
    <property type="protein sequence ID" value="ALH96258.1"/>
    <property type="molecule type" value="Genomic_DNA"/>
</dbReference>
<dbReference type="KEGG" id="aei:AOY20_12315"/>
<evidence type="ECO:0000313" key="9">
    <source>
        <dbReference type="EMBL" id="ALH96258.1"/>
    </source>
</evidence>
<reference evidence="9 10" key="1">
    <citation type="journal article" date="2015" name="Int. J. Syst. Evol. Microbiol.">
        <title>Acinetobacter equi sp. nov. isolated from horse faeces.</title>
        <authorList>
            <person name="Poppel M.T."/>
            <person name="Skiebe E."/>
            <person name="Laue M."/>
            <person name="Bergmann H."/>
            <person name="Ebersberger I."/>
            <person name="Garn T."/>
            <person name="Fruth A."/>
            <person name="Baumgardt S."/>
            <person name="Busse H.J."/>
            <person name="Wilharm G."/>
        </authorList>
    </citation>
    <scope>NUCLEOTIDE SEQUENCE [LARGE SCALE GENOMIC DNA]</scope>
    <source>
        <strain evidence="9 10">114</strain>
    </source>
</reference>
<keyword evidence="4" id="KW-0408">Iron</keyword>
<dbReference type="GO" id="GO:0051213">
    <property type="term" value="F:dioxygenase activity"/>
    <property type="evidence" value="ECO:0007669"/>
    <property type="project" value="UniProtKB-KW"/>
</dbReference>
<dbReference type="RefSeq" id="WP_054582141.1">
    <property type="nucleotide sequence ID" value="NZ_CP012808.1"/>
</dbReference>
<dbReference type="SMART" id="SM01150">
    <property type="entry name" value="DUF1338"/>
    <property type="match status" value="1"/>
</dbReference>
<comment type="similarity">
    <text evidence="5">Belongs to the 2-oxoadipate dioxygenase/decarboxylase family.</text>
</comment>
<evidence type="ECO:0000256" key="5">
    <source>
        <dbReference type="ARBA" id="ARBA00035013"/>
    </source>
</evidence>
<protein>
    <recommendedName>
        <fullName evidence="7">2-oxoadipate dioxygenase/decarboxylase</fullName>
        <ecNumber evidence="6">1.13.11.93</ecNumber>
    </recommendedName>
    <alternativeName>
        <fullName evidence="8">2-hydroxyglutarate synthase</fullName>
    </alternativeName>
</protein>
<dbReference type="AlphaFoldDB" id="A0A0N9VSA6"/>
<dbReference type="Pfam" id="PF07063">
    <property type="entry name" value="HGLS"/>
    <property type="match status" value="1"/>
</dbReference>